<reference evidence="11 12" key="1">
    <citation type="submission" date="2016-03" db="EMBL/GenBank/DDBJ databases">
        <title>Draft genome sequence of the Fonsecaea monophora CBS 269.37.</title>
        <authorList>
            <person name="Bombassaro A."/>
            <person name="Vinicius W.A."/>
            <person name="De Hoog S."/>
            <person name="Sun J."/>
            <person name="Souza E.M."/>
            <person name="Raittz R.T."/>
            <person name="Costa F."/>
            <person name="Leao A.C."/>
            <person name="Tadra-Sfeir M.Z."/>
            <person name="Baura V."/>
            <person name="Balsanelli E."/>
            <person name="Pedrosa F.O."/>
            <person name="Moreno L.F."/>
            <person name="Steffens M.B."/>
            <person name="Xi L."/>
            <person name="Bocca A.L."/>
            <person name="Felipe M.S."/>
            <person name="Teixeira M."/>
            <person name="Telles Filho F.Q."/>
            <person name="Azevedo C.M."/>
            <person name="Gomes R."/>
            <person name="Vicente V.A."/>
        </authorList>
    </citation>
    <scope>NUCLEOTIDE SEQUENCE [LARGE SCALE GENOMIC DNA]</scope>
    <source>
        <strain evidence="11 12">CBS 269.37</strain>
    </source>
</reference>
<name>A0A177EY39_9EURO</name>
<organism evidence="11 12">
    <name type="scientific">Fonsecaea monophora</name>
    <dbReference type="NCBI Taxonomy" id="254056"/>
    <lineage>
        <taxon>Eukaryota</taxon>
        <taxon>Fungi</taxon>
        <taxon>Dikarya</taxon>
        <taxon>Ascomycota</taxon>
        <taxon>Pezizomycotina</taxon>
        <taxon>Eurotiomycetes</taxon>
        <taxon>Chaetothyriomycetidae</taxon>
        <taxon>Chaetothyriales</taxon>
        <taxon>Herpotrichiellaceae</taxon>
        <taxon>Fonsecaea</taxon>
    </lineage>
</organism>
<feature type="transmembrane region" description="Helical" evidence="8">
    <location>
        <begin position="303"/>
        <end position="326"/>
    </location>
</feature>
<feature type="transmembrane region" description="Helical" evidence="8">
    <location>
        <begin position="60"/>
        <end position="79"/>
    </location>
</feature>
<protein>
    <recommendedName>
        <fullName evidence="10">Major facilitator superfamily (MFS) profile domain-containing protein</fullName>
    </recommendedName>
</protein>
<dbReference type="AlphaFoldDB" id="A0A177EY39"/>
<feature type="transmembrane region" description="Helical" evidence="8">
    <location>
        <begin position="428"/>
        <end position="448"/>
    </location>
</feature>
<feature type="transmembrane region" description="Helical" evidence="8">
    <location>
        <begin position="176"/>
        <end position="195"/>
    </location>
</feature>
<evidence type="ECO:0000256" key="9">
    <source>
        <dbReference type="SAM" id="SignalP"/>
    </source>
</evidence>
<dbReference type="PROSITE" id="PS51257">
    <property type="entry name" value="PROKAR_LIPOPROTEIN"/>
    <property type="match status" value="1"/>
</dbReference>
<comment type="similarity">
    <text evidence="2 7">Belongs to the major facilitator superfamily. Sugar transporter (TC 2.A.1.1) family.</text>
</comment>
<dbReference type="PANTHER" id="PTHR48022:SF28">
    <property type="entry name" value="MAJOR FACILITATOR SUPERFAMILY (MFS) PROFILE DOMAIN-CONTAINING PROTEIN-RELATED"/>
    <property type="match status" value="1"/>
</dbReference>
<comment type="caution">
    <text evidence="11">The sequence shown here is derived from an EMBL/GenBank/DDBJ whole genome shotgun (WGS) entry which is preliminary data.</text>
</comment>
<keyword evidence="6 8" id="KW-0472">Membrane</keyword>
<keyword evidence="3 7" id="KW-0813">Transport</keyword>
<keyword evidence="9" id="KW-0732">Signal</keyword>
<dbReference type="PROSITE" id="PS50850">
    <property type="entry name" value="MFS"/>
    <property type="match status" value="1"/>
</dbReference>
<evidence type="ECO:0000313" key="11">
    <source>
        <dbReference type="EMBL" id="OAG36301.1"/>
    </source>
</evidence>
<feature type="chain" id="PRO_5008060772" description="Major facilitator superfamily (MFS) profile domain-containing protein" evidence="9">
    <location>
        <begin position="25"/>
        <end position="516"/>
    </location>
</feature>
<dbReference type="InterPro" id="IPR050360">
    <property type="entry name" value="MFS_Sugar_Transporters"/>
</dbReference>
<evidence type="ECO:0000256" key="2">
    <source>
        <dbReference type="ARBA" id="ARBA00010992"/>
    </source>
</evidence>
<evidence type="ECO:0000256" key="6">
    <source>
        <dbReference type="ARBA" id="ARBA00023136"/>
    </source>
</evidence>
<dbReference type="InterPro" id="IPR003663">
    <property type="entry name" value="Sugar/inositol_transpt"/>
</dbReference>
<dbReference type="Pfam" id="PF00083">
    <property type="entry name" value="Sugar_tr"/>
    <property type="match status" value="1"/>
</dbReference>
<dbReference type="InterPro" id="IPR036259">
    <property type="entry name" value="MFS_trans_sf"/>
</dbReference>
<feature type="transmembrane region" description="Helical" evidence="8">
    <location>
        <begin position="147"/>
        <end position="164"/>
    </location>
</feature>
<dbReference type="InterPro" id="IPR005829">
    <property type="entry name" value="Sugar_transporter_CS"/>
</dbReference>
<accession>A0A177EY39</accession>
<dbReference type="Gene3D" id="1.20.1250.20">
    <property type="entry name" value="MFS general substrate transporter like domains"/>
    <property type="match status" value="1"/>
</dbReference>
<dbReference type="GO" id="GO:0016020">
    <property type="term" value="C:membrane"/>
    <property type="evidence" value="ECO:0007669"/>
    <property type="project" value="UniProtKB-SubCell"/>
</dbReference>
<feature type="transmembrane region" description="Helical" evidence="8">
    <location>
        <begin position="361"/>
        <end position="385"/>
    </location>
</feature>
<dbReference type="EMBL" id="LVKK01000094">
    <property type="protein sequence ID" value="OAG36301.1"/>
    <property type="molecule type" value="Genomic_DNA"/>
</dbReference>
<dbReference type="SUPFAM" id="SSF103473">
    <property type="entry name" value="MFS general substrate transporter"/>
    <property type="match status" value="1"/>
</dbReference>
<feature type="domain" description="Major facilitator superfamily (MFS) profile" evidence="10">
    <location>
        <begin position="17"/>
        <end position="452"/>
    </location>
</feature>
<dbReference type="RefSeq" id="XP_022508253.1">
    <property type="nucleotide sequence ID" value="XM_022659400.1"/>
</dbReference>
<feature type="transmembrane region" description="Helical" evidence="8">
    <location>
        <begin position="86"/>
        <end position="113"/>
    </location>
</feature>
<feature type="transmembrane region" description="Helical" evidence="8">
    <location>
        <begin position="333"/>
        <end position="355"/>
    </location>
</feature>
<dbReference type="PRINTS" id="PR00171">
    <property type="entry name" value="SUGRTRNSPORT"/>
</dbReference>
<evidence type="ECO:0000256" key="1">
    <source>
        <dbReference type="ARBA" id="ARBA00004141"/>
    </source>
</evidence>
<evidence type="ECO:0000256" key="8">
    <source>
        <dbReference type="SAM" id="Phobius"/>
    </source>
</evidence>
<evidence type="ECO:0000256" key="7">
    <source>
        <dbReference type="RuleBase" id="RU003346"/>
    </source>
</evidence>
<dbReference type="OrthoDB" id="6133115at2759"/>
<dbReference type="NCBIfam" id="TIGR00879">
    <property type="entry name" value="SP"/>
    <property type="match status" value="1"/>
</dbReference>
<evidence type="ECO:0000256" key="3">
    <source>
        <dbReference type="ARBA" id="ARBA00022448"/>
    </source>
</evidence>
<dbReference type="PANTHER" id="PTHR48022">
    <property type="entry name" value="PLASTIDIC GLUCOSE TRANSPORTER 4"/>
    <property type="match status" value="1"/>
</dbReference>
<keyword evidence="4 8" id="KW-0812">Transmembrane</keyword>
<dbReference type="InterPro" id="IPR020846">
    <property type="entry name" value="MFS_dom"/>
</dbReference>
<evidence type="ECO:0000313" key="12">
    <source>
        <dbReference type="Proteomes" id="UP000077002"/>
    </source>
</evidence>
<dbReference type="PROSITE" id="PS00217">
    <property type="entry name" value="SUGAR_TRANSPORT_2"/>
    <property type="match status" value="1"/>
</dbReference>
<gene>
    <name evidence="11" type="ORF">AYO21_09466</name>
</gene>
<dbReference type="GO" id="GO:0005351">
    <property type="term" value="F:carbohydrate:proton symporter activity"/>
    <property type="evidence" value="ECO:0007669"/>
    <property type="project" value="TreeGrafter"/>
</dbReference>
<dbReference type="FunFam" id="1.20.1250.20:FF:000090">
    <property type="entry name" value="MFS sugar transporter, putative"/>
    <property type="match status" value="1"/>
</dbReference>
<evidence type="ECO:0000259" key="10">
    <source>
        <dbReference type="PROSITE" id="PS50850"/>
    </source>
</evidence>
<keyword evidence="5 8" id="KW-1133">Transmembrane helix</keyword>
<keyword evidence="12" id="KW-1185">Reference proteome</keyword>
<comment type="subcellular location">
    <subcellularLocation>
        <location evidence="1">Membrane</location>
        <topology evidence="1">Multi-pass membrane protein</topology>
    </subcellularLocation>
</comment>
<sequence>MRLWRHSFTGKTLVFAVTAASCQAFLLLGYDQGVMGGIIGANNKFGVDFNHPDADMQGNITALYDIGCVVGSLITYFIGERLGRRTLLIMGGSIMIVGTAVLASSTTIAQLIVGRIVTGVGNGMNSSTAPVFLSECSPASHRGLLNTLQGTVTILGVVIAYWLDYGLSFTSSSIQWRFPLAFQAVFAVFLVLQVIGLPETPRWLVQHDRYEEARSTIAALLGKHEDDEQVTQMVLDIRSVVEEEHKGGPFKLRELFSIDKKQNLRRLLLTISIQAGQQWSGSNMLNYYAPVIYQNEMKLSRNLSLILGGCTEVTYLVGSALPLAVMDRFGRRMLLMISSAGLCFCFVMVSILLSIGTKATAYGATAFIFLFQLFYGVGWLPVPWFYPSEINTTRYRARVQAISSAWNWMFVFAVVKITPIALQNIGWRTFVVFAVLNAAFIPMVYCFYPETKGLELEDIPLLFDRGGVTGGVLSSPGGRTVVPHQHARESHVGEKMTMGGGAAVGAGQAEEIEQKE</sequence>
<dbReference type="Proteomes" id="UP000077002">
    <property type="component" value="Unassembled WGS sequence"/>
</dbReference>
<feature type="signal peptide" evidence="9">
    <location>
        <begin position="1"/>
        <end position="24"/>
    </location>
</feature>
<dbReference type="GeneID" id="34604600"/>
<feature type="transmembrane region" description="Helical" evidence="8">
    <location>
        <begin position="405"/>
        <end position="422"/>
    </location>
</feature>
<evidence type="ECO:0000256" key="4">
    <source>
        <dbReference type="ARBA" id="ARBA00022692"/>
    </source>
</evidence>
<evidence type="ECO:0000256" key="5">
    <source>
        <dbReference type="ARBA" id="ARBA00022989"/>
    </source>
</evidence>
<dbReference type="InterPro" id="IPR005828">
    <property type="entry name" value="MFS_sugar_transport-like"/>
</dbReference>
<proteinExistence type="inferred from homology"/>